<dbReference type="Gene3D" id="3.40.50.880">
    <property type="match status" value="1"/>
</dbReference>
<dbReference type="InterPro" id="IPR044992">
    <property type="entry name" value="ChyE-like"/>
</dbReference>
<sequence>MTVSIPFKAAVLVNSISALDDAFSAAFQECISSACPGAQVDFFDPIEAQIYPEPGQYDLIVLTGGTADAMAKDVHWVLKMQDFLRTTVEKCPTQKIVGICWGHQIIHVTFGGVVGPMDKFEVGVTPITLTSAGSSFFSSYLPSREEYKVHEFHEQEVKTPGKGFIALAEDNQSLVNATNTILTLQGHPEMSAELSKLLLGDTPQYKGVHAAAKEALEFKINSSHDGSAIWKRIIHWTGEV</sequence>
<dbReference type="Proteomes" id="UP000193144">
    <property type="component" value="Unassembled WGS sequence"/>
</dbReference>
<keyword evidence="3" id="KW-1185">Reference proteome</keyword>
<feature type="domain" description="Glutamine amidotransferase" evidence="1">
    <location>
        <begin position="51"/>
        <end position="193"/>
    </location>
</feature>
<dbReference type="AlphaFoldDB" id="A0A1Y1YZT3"/>
<dbReference type="PANTHER" id="PTHR42695">
    <property type="entry name" value="GLUTAMINE AMIDOTRANSFERASE YLR126C-RELATED"/>
    <property type="match status" value="1"/>
</dbReference>
<dbReference type="CDD" id="cd01741">
    <property type="entry name" value="GATase1_1"/>
    <property type="match status" value="1"/>
</dbReference>
<comment type="caution">
    <text evidence="2">The sequence shown here is derived from an EMBL/GenBank/DDBJ whole genome shotgun (WGS) entry which is preliminary data.</text>
</comment>
<dbReference type="OrthoDB" id="92161at2759"/>
<accession>A0A1Y1YZT3</accession>
<protein>
    <submittedName>
        <fullName evidence="2">Class I glutamine amidotransferase-like protein</fullName>
    </submittedName>
</protein>
<dbReference type="InterPro" id="IPR029062">
    <property type="entry name" value="Class_I_gatase-like"/>
</dbReference>
<organism evidence="2 3">
    <name type="scientific">Clohesyomyces aquaticus</name>
    <dbReference type="NCBI Taxonomy" id="1231657"/>
    <lineage>
        <taxon>Eukaryota</taxon>
        <taxon>Fungi</taxon>
        <taxon>Dikarya</taxon>
        <taxon>Ascomycota</taxon>
        <taxon>Pezizomycotina</taxon>
        <taxon>Dothideomycetes</taxon>
        <taxon>Pleosporomycetidae</taxon>
        <taxon>Pleosporales</taxon>
        <taxon>Lindgomycetaceae</taxon>
        <taxon>Clohesyomyces</taxon>
    </lineage>
</organism>
<evidence type="ECO:0000259" key="1">
    <source>
        <dbReference type="Pfam" id="PF00117"/>
    </source>
</evidence>
<keyword evidence="2" id="KW-0808">Transferase</keyword>
<dbReference type="PROSITE" id="PS51273">
    <property type="entry name" value="GATASE_TYPE_1"/>
    <property type="match status" value="1"/>
</dbReference>
<reference evidence="2 3" key="1">
    <citation type="submission" date="2016-07" db="EMBL/GenBank/DDBJ databases">
        <title>Pervasive Adenine N6-methylation of Active Genes in Fungi.</title>
        <authorList>
            <consortium name="DOE Joint Genome Institute"/>
            <person name="Mondo S.J."/>
            <person name="Dannebaum R.O."/>
            <person name="Kuo R.C."/>
            <person name="Labutti K."/>
            <person name="Haridas S."/>
            <person name="Kuo A."/>
            <person name="Salamov A."/>
            <person name="Ahrendt S.R."/>
            <person name="Lipzen A."/>
            <person name="Sullivan W."/>
            <person name="Andreopoulos W.B."/>
            <person name="Clum A."/>
            <person name="Lindquist E."/>
            <person name="Daum C."/>
            <person name="Ramamoorthy G.K."/>
            <person name="Gryganskyi A."/>
            <person name="Culley D."/>
            <person name="Magnuson J.K."/>
            <person name="James T.Y."/>
            <person name="O'Malley M.A."/>
            <person name="Stajich J.E."/>
            <person name="Spatafora J.W."/>
            <person name="Visel A."/>
            <person name="Grigoriev I.V."/>
        </authorList>
    </citation>
    <scope>NUCLEOTIDE SEQUENCE [LARGE SCALE GENOMIC DNA]</scope>
    <source>
        <strain evidence="2 3">CBS 115471</strain>
    </source>
</reference>
<evidence type="ECO:0000313" key="2">
    <source>
        <dbReference type="EMBL" id="ORY03563.1"/>
    </source>
</evidence>
<evidence type="ECO:0000313" key="3">
    <source>
        <dbReference type="Proteomes" id="UP000193144"/>
    </source>
</evidence>
<proteinExistence type="predicted"/>
<dbReference type="Pfam" id="PF00117">
    <property type="entry name" value="GATase"/>
    <property type="match status" value="1"/>
</dbReference>
<dbReference type="GO" id="GO:0005634">
    <property type="term" value="C:nucleus"/>
    <property type="evidence" value="ECO:0007669"/>
    <property type="project" value="TreeGrafter"/>
</dbReference>
<dbReference type="EMBL" id="MCFA01000145">
    <property type="protein sequence ID" value="ORY03563.1"/>
    <property type="molecule type" value="Genomic_DNA"/>
</dbReference>
<dbReference type="STRING" id="1231657.A0A1Y1YZT3"/>
<dbReference type="GO" id="GO:0016740">
    <property type="term" value="F:transferase activity"/>
    <property type="evidence" value="ECO:0007669"/>
    <property type="project" value="UniProtKB-KW"/>
</dbReference>
<dbReference type="SUPFAM" id="SSF52317">
    <property type="entry name" value="Class I glutamine amidotransferase-like"/>
    <property type="match status" value="1"/>
</dbReference>
<dbReference type="InterPro" id="IPR017926">
    <property type="entry name" value="GATASE"/>
</dbReference>
<name>A0A1Y1YZT3_9PLEO</name>
<gene>
    <name evidence="2" type="ORF">BCR34DRAFT_520696</name>
</gene>
<dbReference type="PANTHER" id="PTHR42695:SF5">
    <property type="entry name" value="GLUTAMINE AMIDOTRANSFERASE YLR126C-RELATED"/>
    <property type="match status" value="1"/>
</dbReference>
<keyword evidence="2" id="KW-0315">Glutamine amidotransferase</keyword>
<dbReference type="GO" id="GO:0005829">
    <property type="term" value="C:cytosol"/>
    <property type="evidence" value="ECO:0007669"/>
    <property type="project" value="TreeGrafter"/>
</dbReference>